<dbReference type="OrthoDB" id="275177at2759"/>
<evidence type="ECO:0000256" key="2">
    <source>
        <dbReference type="ARBA" id="ARBA00023134"/>
    </source>
</evidence>
<keyword evidence="1" id="KW-0547">Nucleotide-binding</keyword>
<dbReference type="OMA" id="NERHDQE"/>
<evidence type="ECO:0000313" key="4">
    <source>
        <dbReference type="Proteomes" id="UP000054350"/>
    </source>
</evidence>
<dbReference type="GO" id="GO:0005525">
    <property type="term" value="F:GTP binding"/>
    <property type="evidence" value="ECO:0007669"/>
    <property type="project" value="UniProtKB-KW"/>
</dbReference>
<dbReference type="Gene3D" id="3.40.50.300">
    <property type="entry name" value="P-loop containing nucleotide triphosphate hydrolases"/>
    <property type="match status" value="1"/>
</dbReference>
<dbReference type="SUPFAM" id="SSF52540">
    <property type="entry name" value="P-loop containing nucleoside triphosphate hydrolases"/>
    <property type="match status" value="1"/>
</dbReference>
<proteinExistence type="predicted"/>
<evidence type="ECO:0000256" key="1">
    <source>
        <dbReference type="ARBA" id="ARBA00022741"/>
    </source>
</evidence>
<dbReference type="eggNOG" id="ENOG502RXD4">
    <property type="taxonomic scope" value="Eukaryota"/>
</dbReference>
<dbReference type="AlphaFoldDB" id="A0A0L0SQC8"/>
<dbReference type="Pfam" id="PF00025">
    <property type="entry name" value="Arf"/>
    <property type="match status" value="1"/>
</dbReference>
<dbReference type="InterPro" id="IPR006689">
    <property type="entry name" value="Small_GTPase_ARF/SAR"/>
</dbReference>
<sequence>MTTSTSRIKILVGGPAGAGKSVVANLLSGLDRPDMVKAPSPTQGVRILELERAIPASKSASGANLLSGGRDATVTVELWDVSGDDRFLPFWSSTCKDIAGLVLVMNADVRAHDRAVEQWASMFPNLKSSQLLVLAQKHENPAQSRPRPKLGKPLARAPLFLTSLENEADVIKNEFNQFVANCVRAAAEQNDAEERAVLAGAGGPVASAPVGKVAS</sequence>
<accession>A0A0L0SQC8</accession>
<dbReference type="InterPro" id="IPR027417">
    <property type="entry name" value="P-loop_NTPase"/>
</dbReference>
<reference evidence="4" key="2">
    <citation type="submission" date="2009-11" db="EMBL/GenBank/DDBJ databases">
        <title>The Genome Sequence of Allomyces macrogynus strain ATCC 38327.</title>
        <authorList>
            <consortium name="The Broad Institute Genome Sequencing Platform"/>
            <person name="Russ C."/>
            <person name="Cuomo C."/>
            <person name="Shea T."/>
            <person name="Young S.K."/>
            <person name="Zeng Q."/>
            <person name="Koehrsen M."/>
            <person name="Haas B."/>
            <person name="Borodovsky M."/>
            <person name="Guigo R."/>
            <person name="Alvarado L."/>
            <person name="Berlin A."/>
            <person name="Borenstein D."/>
            <person name="Chen Z."/>
            <person name="Engels R."/>
            <person name="Freedman E."/>
            <person name="Gellesch M."/>
            <person name="Goldberg J."/>
            <person name="Griggs A."/>
            <person name="Gujja S."/>
            <person name="Heiman D."/>
            <person name="Hepburn T."/>
            <person name="Howarth C."/>
            <person name="Jen D."/>
            <person name="Larson L."/>
            <person name="Lewis B."/>
            <person name="Mehta T."/>
            <person name="Park D."/>
            <person name="Pearson M."/>
            <person name="Roberts A."/>
            <person name="Saif S."/>
            <person name="Shenoy N."/>
            <person name="Sisk P."/>
            <person name="Stolte C."/>
            <person name="Sykes S."/>
            <person name="Walk T."/>
            <person name="White J."/>
            <person name="Yandava C."/>
            <person name="Burger G."/>
            <person name="Gray M.W."/>
            <person name="Holland P.W.H."/>
            <person name="King N."/>
            <person name="Lang F.B.F."/>
            <person name="Roger A.J."/>
            <person name="Ruiz-Trillo I."/>
            <person name="Lander E."/>
            <person name="Nusbaum C."/>
        </authorList>
    </citation>
    <scope>NUCLEOTIDE SEQUENCE [LARGE SCALE GENOMIC DNA]</scope>
    <source>
        <strain evidence="4">ATCC 38327</strain>
    </source>
</reference>
<dbReference type="GO" id="GO:0003924">
    <property type="term" value="F:GTPase activity"/>
    <property type="evidence" value="ECO:0007669"/>
    <property type="project" value="InterPro"/>
</dbReference>
<dbReference type="EMBL" id="GG745345">
    <property type="protein sequence ID" value="KNE64753.1"/>
    <property type="molecule type" value="Genomic_DNA"/>
</dbReference>
<evidence type="ECO:0000313" key="3">
    <source>
        <dbReference type="EMBL" id="KNE64753.1"/>
    </source>
</evidence>
<gene>
    <name evidence="3" type="ORF">AMAG_10103</name>
</gene>
<evidence type="ECO:0008006" key="5">
    <source>
        <dbReference type="Google" id="ProtNLM"/>
    </source>
</evidence>
<reference evidence="3 4" key="1">
    <citation type="submission" date="2009-11" db="EMBL/GenBank/DDBJ databases">
        <title>Annotation of Allomyces macrogynus ATCC 38327.</title>
        <authorList>
            <consortium name="The Broad Institute Genome Sequencing Platform"/>
            <person name="Russ C."/>
            <person name="Cuomo C."/>
            <person name="Burger G."/>
            <person name="Gray M.W."/>
            <person name="Holland P.W.H."/>
            <person name="King N."/>
            <person name="Lang F.B.F."/>
            <person name="Roger A.J."/>
            <person name="Ruiz-Trillo I."/>
            <person name="Young S.K."/>
            <person name="Zeng Q."/>
            <person name="Gargeya S."/>
            <person name="Fitzgerald M."/>
            <person name="Haas B."/>
            <person name="Abouelleil A."/>
            <person name="Alvarado L."/>
            <person name="Arachchi H.M."/>
            <person name="Berlin A."/>
            <person name="Chapman S.B."/>
            <person name="Gearin G."/>
            <person name="Goldberg J."/>
            <person name="Griggs A."/>
            <person name="Gujja S."/>
            <person name="Hansen M."/>
            <person name="Heiman D."/>
            <person name="Howarth C."/>
            <person name="Larimer J."/>
            <person name="Lui A."/>
            <person name="MacDonald P.J.P."/>
            <person name="McCowen C."/>
            <person name="Montmayeur A."/>
            <person name="Murphy C."/>
            <person name="Neiman D."/>
            <person name="Pearson M."/>
            <person name="Priest M."/>
            <person name="Roberts A."/>
            <person name="Saif S."/>
            <person name="Shea T."/>
            <person name="Sisk P."/>
            <person name="Stolte C."/>
            <person name="Sykes S."/>
            <person name="Wortman J."/>
            <person name="Nusbaum C."/>
            <person name="Birren B."/>
        </authorList>
    </citation>
    <scope>NUCLEOTIDE SEQUENCE [LARGE SCALE GENOMIC DNA]</scope>
    <source>
        <strain evidence="3 4">ATCC 38327</strain>
    </source>
</reference>
<dbReference type="STRING" id="578462.A0A0L0SQC8"/>
<name>A0A0L0SQC8_ALLM3</name>
<dbReference type="VEuPathDB" id="FungiDB:AMAG_10103"/>
<dbReference type="Proteomes" id="UP000054350">
    <property type="component" value="Unassembled WGS sequence"/>
</dbReference>
<keyword evidence="4" id="KW-1185">Reference proteome</keyword>
<protein>
    <recommendedName>
        <fullName evidence="5">Small GTP-binding protein domain</fullName>
    </recommendedName>
</protein>
<keyword evidence="2" id="KW-0342">GTP-binding</keyword>
<organism evidence="3 4">
    <name type="scientific">Allomyces macrogynus (strain ATCC 38327)</name>
    <name type="common">Allomyces javanicus var. macrogynus</name>
    <dbReference type="NCBI Taxonomy" id="578462"/>
    <lineage>
        <taxon>Eukaryota</taxon>
        <taxon>Fungi</taxon>
        <taxon>Fungi incertae sedis</taxon>
        <taxon>Blastocladiomycota</taxon>
        <taxon>Blastocladiomycetes</taxon>
        <taxon>Blastocladiales</taxon>
        <taxon>Blastocladiaceae</taxon>
        <taxon>Allomyces</taxon>
    </lineage>
</organism>